<evidence type="ECO:0000313" key="8">
    <source>
        <dbReference type="EMBL" id="MDV7216817.1"/>
    </source>
</evidence>
<dbReference type="Gene3D" id="1.10.10.10">
    <property type="entry name" value="Winged helix-like DNA-binding domain superfamily/Winged helix DNA-binding domain"/>
    <property type="match status" value="2"/>
</dbReference>
<dbReference type="Gene3D" id="3.40.50.300">
    <property type="entry name" value="P-loop containing nucleotide triphosphate hydrolases"/>
    <property type="match status" value="1"/>
</dbReference>
<dbReference type="PANTHER" id="PTHR35807">
    <property type="entry name" value="TRANSCRIPTIONAL REGULATOR REDD-RELATED"/>
    <property type="match status" value="1"/>
</dbReference>
<feature type="domain" description="OmpR/PhoB-type" evidence="7">
    <location>
        <begin position="7"/>
        <end position="115"/>
    </location>
</feature>
<evidence type="ECO:0000259" key="7">
    <source>
        <dbReference type="PROSITE" id="PS51755"/>
    </source>
</evidence>
<dbReference type="PROSITE" id="PS51755">
    <property type="entry name" value="OMPR_PHOB"/>
    <property type="match status" value="1"/>
</dbReference>
<evidence type="ECO:0000313" key="9">
    <source>
        <dbReference type="Proteomes" id="UP001187346"/>
    </source>
</evidence>
<evidence type="ECO:0000256" key="1">
    <source>
        <dbReference type="ARBA" id="ARBA00005820"/>
    </source>
</evidence>
<evidence type="ECO:0000256" key="3">
    <source>
        <dbReference type="ARBA" id="ARBA00023015"/>
    </source>
</evidence>
<dbReference type="InterPro" id="IPR019734">
    <property type="entry name" value="TPR_rpt"/>
</dbReference>
<keyword evidence="2" id="KW-0902">Two-component regulatory system</keyword>
<accession>A0ABU4F899</accession>
<dbReference type="SMART" id="SM00028">
    <property type="entry name" value="TPR"/>
    <property type="match status" value="5"/>
</dbReference>
<dbReference type="InterPro" id="IPR036388">
    <property type="entry name" value="WH-like_DNA-bd_sf"/>
</dbReference>
<dbReference type="InterPro" id="IPR002182">
    <property type="entry name" value="NB-ARC"/>
</dbReference>
<dbReference type="SMART" id="SM00862">
    <property type="entry name" value="Trans_reg_C"/>
    <property type="match status" value="1"/>
</dbReference>
<keyword evidence="3" id="KW-0805">Transcription regulation</keyword>
<evidence type="ECO:0000256" key="6">
    <source>
        <dbReference type="PROSITE-ProRule" id="PRU01091"/>
    </source>
</evidence>
<dbReference type="Pfam" id="PF13424">
    <property type="entry name" value="TPR_12"/>
    <property type="match status" value="1"/>
</dbReference>
<dbReference type="SUPFAM" id="SSF52540">
    <property type="entry name" value="P-loop containing nucleoside triphosphate hydrolases"/>
    <property type="match status" value="1"/>
</dbReference>
<dbReference type="SUPFAM" id="SSF48452">
    <property type="entry name" value="TPR-like"/>
    <property type="match status" value="2"/>
</dbReference>
<name>A0ABU4F899_9ACTN</name>
<comment type="caution">
    <text evidence="8">The sequence shown here is derived from an EMBL/GenBank/DDBJ whole genome shotgun (WGS) entry which is preliminary data.</text>
</comment>
<dbReference type="InterPro" id="IPR011990">
    <property type="entry name" value="TPR-like_helical_dom_sf"/>
</dbReference>
<dbReference type="InterPro" id="IPR027417">
    <property type="entry name" value="P-loop_NTPase"/>
</dbReference>
<dbReference type="PANTHER" id="PTHR35807:SF1">
    <property type="entry name" value="TRANSCRIPTIONAL REGULATOR REDD"/>
    <property type="match status" value="1"/>
</dbReference>
<dbReference type="InterPro" id="IPR001867">
    <property type="entry name" value="OmpR/PhoB-type_DNA-bd"/>
</dbReference>
<keyword evidence="4 6" id="KW-0238">DNA-binding</keyword>
<dbReference type="SMART" id="SM01043">
    <property type="entry name" value="BTAD"/>
    <property type="match status" value="1"/>
</dbReference>
<keyword evidence="5" id="KW-0804">Transcription</keyword>
<dbReference type="InterPro" id="IPR005158">
    <property type="entry name" value="BTAD"/>
</dbReference>
<dbReference type="Proteomes" id="UP001187346">
    <property type="component" value="Unassembled WGS sequence"/>
</dbReference>
<evidence type="ECO:0000256" key="4">
    <source>
        <dbReference type="ARBA" id="ARBA00023125"/>
    </source>
</evidence>
<feature type="DNA-binding region" description="OmpR/PhoB-type" evidence="6">
    <location>
        <begin position="7"/>
        <end position="115"/>
    </location>
</feature>
<sequence length="980" mass="106570">MRYGNGSGGFAVDEGHPQGLRIALLGPLRAWRDGTPLDLGPVRRQAVLAALVLRADTQVSQEGLLDDLWDGRVPASGHKVLPSHVHPLRKALDLADAGPKDSVIRSGKGWYRFVGHKVLLDVTELDERAAEAREAKVSGDASTALDRFSEALALFRGEPLAGLPGHRAAAERRRLLERRFALRLERLDCLVLLGRAAETLDELADLSASEPLNESVLALRMRALYAGGRQAEALNSYQDMRSRLSEELGIDPGEGLRRTYDAVLHQDTARLLGAAPLAAQPLPRRTVNDLPGDAGHLIGREAELDRLIAPTAPGAVSIMTVDGTAGVGKTALVVRAARELSDRYPDGCLFVDLRAHSTQRRQSPEQALQRLLRSLDPTIGKLPSDLEELSRVWRATTSALRLLLVLDDALDADQIRPLLPAGAGSRVLVAGRRRLAELDADRRVTLQPLASGAAVSLLGHIIGEERAGREQEATHRLAGLCDGLPLALRIAGSRLQNRGAWTVEYLVGRMAGDEHRLGELSVGNRSVEAAFRLSYDQLGPEQQRGFRALGLAPTVEFDVLTPATMLDMPSYDTERLLESLVDTSLVQEPRPGRYRLHDLVRVHARRVAEGAPEEALAARRAAFRLYLDAGRIASDWGAGGFPTGPGPTGAPFTDWRDAETWLEAAGGELVDVVGHAAALGEADYACWLAEALCDYLVRHGRYHESQTALEIALAHVDQATDQRMSAALRSCMAYTAVHQRRYRQAGIYATEALGLSRRRADPGEEARAQLGLGAGALSVGEGDRAMSHAAKAAGLARQLRNDWVAWMALVILGLAHQFQGRNEEALGFFADALAHAQKEGRPHMLGRVLSCAADAHLRLGRYGAARSRFREAIDLAEQVGDVFLCARSLTRLGTAEQGGGDPGAAIALHHQALLQHQLLNPLTEPSYDWLEMDIRSRLAYAYLATGRVREAREQFQAVLDVHSAREHRADRALDDWDPHA</sequence>
<protein>
    <submittedName>
        <fullName evidence="8">BTAD domain-containing putative transcriptional regulator</fullName>
    </submittedName>
</protein>
<dbReference type="Gene3D" id="1.25.40.10">
    <property type="entry name" value="Tetratricopeptide repeat domain"/>
    <property type="match status" value="2"/>
</dbReference>
<dbReference type="EMBL" id="JAWMAJ010000033">
    <property type="protein sequence ID" value="MDV7216817.1"/>
    <property type="molecule type" value="Genomic_DNA"/>
</dbReference>
<reference evidence="8 9" key="1">
    <citation type="submission" date="2023-10" db="EMBL/GenBank/DDBJ databases">
        <title>Characterization of rhizosphere-enriched actinobacteria from wheat plants lab-grown on chernevaya soil.</title>
        <authorList>
            <person name="Tikhonova E.N."/>
            <person name="Konopkin A."/>
            <person name="Kravchenko I.K."/>
        </authorList>
    </citation>
    <scope>NUCLEOTIDE SEQUENCE [LARGE SCALE GENOMIC DNA]</scope>
    <source>
        <strain evidence="8 9">RR29</strain>
    </source>
</reference>
<dbReference type="SUPFAM" id="SSF46894">
    <property type="entry name" value="C-terminal effector domain of the bipartite response regulators"/>
    <property type="match status" value="1"/>
</dbReference>
<evidence type="ECO:0000256" key="2">
    <source>
        <dbReference type="ARBA" id="ARBA00023012"/>
    </source>
</evidence>
<dbReference type="InterPro" id="IPR051677">
    <property type="entry name" value="AfsR-DnrI-RedD_regulator"/>
</dbReference>
<dbReference type="Pfam" id="PF03704">
    <property type="entry name" value="BTAD"/>
    <property type="match status" value="1"/>
</dbReference>
<comment type="similarity">
    <text evidence="1">Belongs to the AfsR/DnrI/RedD regulatory family.</text>
</comment>
<evidence type="ECO:0000256" key="5">
    <source>
        <dbReference type="ARBA" id="ARBA00023163"/>
    </source>
</evidence>
<dbReference type="RefSeq" id="WP_317771290.1">
    <property type="nucleotide sequence ID" value="NZ_JAWMAJ010000033.1"/>
</dbReference>
<dbReference type="InterPro" id="IPR016032">
    <property type="entry name" value="Sig_transdc_resp-reg_C-effctor"/>
</dbReference>
<dbReference type="Pfam" id="PF00931">
    <property type="entry name" value="NB-ARC"/>
    <property type="match status" value="1"/>
</dbReference>
<dbReference type="PRINTS" id="PR00364">
    <property type="entry name" value="DISEASERSIST"/>
</dbReference>
<dbReference type="CDD" id="cd15831">
    <property type="entry name" value="BTAD"/>
    <property type="match status" value="1"/>
</dbReference>
<gene>
    <name evidence="8" type="ORF">R5A26_12750</name>
</gene>
<proteinExistence type="inferred from homology"/>
<keyword evidence="9" id="KW-1185">Reference proteome</keyword>
<organism evidence="8 9">
    <name type="scientific">Streptomyces prunicolor</name>
    <dbReference type="NCBI Taxonomy" id="67348"/>
    <lineage>
        <taxon>Bacteria</taxon>
        <taxon>Bacillati</taxon>
        <taxon>Actinomycetota</taxon>
        <taxon>Actinomycetes</taxon>
        <taxon>Kitasatosporales</taxon>
        <taxon>Streptomycetaceae</taxon>
        <taxon>Streptomyces</taxon>
    </lineage>
</organism>